<proteinExistence type="predicted"/>
<dbReference type="PANTHER" id="PTHR24180:SF45">
    <property type="entry name" value="POLY [ADP-RIBOSE] POLYMERASE TANKYRASE"/>
    <property type="match status" value="1"/>
</dbReference>
<dbReference type="Proteomes" id="UP000382040">
    <property type="component" value="Unassembled WGS sequence"/>
</dbReference>
<dbReference type="AlphaFoldDB" id="A0A5E5C0V3"/>
<feature type="region of interest" description="Disordered" evidence="3">
    <location>
        <begin position="1"/>
        <end position="42"/>
    </location>
</feature>
<keyword evidence="1" id="KW-0677">Repeat</keyword>
<name>A0A5E5C0V3_9BURK</name>
<organism evidence="4 5">
    <name type="scientific">Pandoraea bronchicola</name>
    <dbReference type="NCBI Taxonomy" id="2508287"/>
    <lineage>
        <taxon>Bacteria</taxon>
        <taxon>Pseudomonadati</taxon>
        <taxon>Pseudomonadota</taxon>
        <taxon>Betaproteobacteria</taxon>
        <taxon>Burkholderiales</taxon>
        <taxon>Burkholderiaceae</taxon>
        <taxon>Pandoraea</taxon>
    </lineage>
</organism>
<protein>
    <submittedName>
        <fullName evidence="4">Ankyrin</fullName>
    </submittedName>
</protein>
<evidence type="ECO:0000256" key="1">
    <source>
        <dbReference type="ARBA" id="ARBA00022737"/>
    </source>
</evidence>
<dbReference type="OrthoDB" id="8938776at2"/>
<dbReference type="InterPro" id="IPR036770">
    <property type="entry name" value="Ankyrin_rpt-contain_sf"/>
</dbReference>
<keyword evidence="5" id="KW-1185">Reference proteome</keyword>
<dbReference type="InterPro" id="IPR051637">
    <property type="entry name" value="Ank_repeat_dom-contain_49"/>
</dbReference>
<dbReference type="EMBL" id="CABPST010000014">
    <property type="protein sequence ID" value="VVE90193.1"/>
    <property type="molecule type" value="Genomic_DNA"/>
</dbReference>
<dbReference type="RefSeq" id="WP_150561351.1">
    <property type="nucleotide sequence ID" value="NZ_CABPST010000014.1"/>
</dbReference>
<feature type="compositionally biased region" description="Low complexity" evidence="3">
    <location>
        <begin position="8"/>
        <end position="25"/>
    </location>
</feature>
<dbReference type="PANTHER" id="PTHR24180">
    <property type="entry name" value="CYCLIN-DEPENDENT KINASE INHIBITOR 2C-RELATED"/>
    <property type="match status" value="1"/>
</dbReference>
<evidence type="ECO:0000256" key="2">
    <source>
        <dbReference type="ARBA" id="ARBA00023043"/>
    </source>
</evidence>
<keyword evidence="2" id="KW-0040">ANK repeat</keyword>
<evidence type="ECO:0000256" key="3">
    <source>
        <dbReference type="SAM" id="MobiDB-lite"/>
    </source>
</evidence>
<gene>
    <name evidence="4" type="ORF">PBR20603_04173</name>
</gene>
<dbReference type="SUPFAM" id="SSF48403">
    <property type="entry name" value="Ankyrin repeat"/>
    <property type="match status" value="1"/>
</dbReference>
<sequence length="588" mass="62536">MPQSPVTAQPSLSSASSAVQSAPASAPQPPRRASPADLPPLSGMTLDHLLRAKRDAQCSSKDVWETLINVNTTAGRELFDSCQVAAETHHEALAFAMATLFCSPAQERTLARLDEAGIFIDQTRRAHLRPADADFLMSDQGLQLWLRFAASPSAYPSVFVDSILNETSCAEPAVPLASALKVLVISGRDKTNDVAASEVPGSFHLPLSHLCSQVAPDWLASVLEFGADPNQLTANGVPLVATAMAAQAERLRLTGHDLLTPHVSLYQLGAMLRSHGARLSQQSRTGSPPVMLLALNGYCAAAEALLSAGADCNASAGSVNGNTLMHSLAAATHLGAHSFSAFFLLTLALRHGGDLDAPNADGATARSLIRPSLARYLQISQTMIASTRERASRCLLTTSHSHARNANDHMPPFLATLAAEAHRLCARGHDPLLPHESLFQLGMSLQRSGADLGQRHQDGTPPVLWLAQRGYCGAAEVLLALCPNANVAGREGHTLMHALAAASHARDSATLADYMLITALRYGGDPTLPNQSGMTALSFLSTDQNRFARASFAFVTATRKSAYQTVIRRRQPIVQPADEHMRHTAASQ</sequence>
<evidence type="ECO:0000313" key="5">
    <source>
        <dbReference type="Proteomes" id="UP000382040"/>
    </source>
</evidence>
<reference evidence="4 5" key="1">
    <citation type="submission" date="2019-08" db="EMBL/GenBank/DDBJ databases">
        <authorList>
            <person name="Peeters C."/>
        </authorList>
    </citation>
    <scope>NUCLEOTIDE SEQUENCE [LARGE SCALE GENOMIC DNA]</scope>
    <source>
        <strain evidence="4 5">LMG 20603</strain>
    </source>
</reference>
<accession>A0A5E5C0V3</accession>
<dbReference type="Gene3D" id="1.25.40.20">
    <property type="entry name" value="Ankyrin repeat-containing domain"/>
    <property type="match status" value="2"/>
</dbReference>
<evidence type="ECO:0000313" key="4">
    <source>
        <dbReference type="EMBL" id="VVE90193.1"/>
    </source>
</evidence>